<dbReference type="PANTHER" id="PTHR19359:SF150">
    <property type="entry name" value="CYTOCHROME B5"/>
    <property type="match status" value="1"/>
</dbReference>
<evidence type="ECO:0000256" key="7">
    <source>
        <dbReference type="ARBA" id="ARBA00022848"/>
    </source>
</evidence>
<comment type="subcellular location">
    <subcellularLocation>
        <location evidence="1">Endoplasmic reticulum membrane</location>
        <topology evidence="1">Single-pass membrane protein</topology>
        <orientation evidence="1">Cytoplasmic side</orientation>
    </subcellularLocation>
    <subcellularLocation>
        <location evidence="11">Microsome membrane</location>
        <topology evidence="11">Single-pass membrane protein</topology>
        <orientation evidence="11">Cytoplasmic side</orientation>
    </subcellularLocation>
</comment>
<dbReference type="Pfam" id="PF00173">
    <property type="entry name" value="Cyt-b5"/>
    <property type="match status" value="2"/>
</dbReference>
<dbReference type="SMART" id="SM01117">
    <property type="entry name" value="Cyt-b5"/>
    <property type="match status" value="2"/>
</dbReference>
<keyword evidence="2" id="KW-0813">Transport</keyword>
<evidence type="ECO:0000256" key="6">
    <source>
        <dbReference type="ARBA" id="ARBA00022824"/>
    </source>
</evidence>
<dbReference type="EnsemblMetazoa" id="XM_028276996.2">
    <property type="protein sequence ID" value="XP_028132797.2"/>
    <property type="gene ID" value="LOC114328210"/>
</dbReference>
<dbReference type="RefSeq" id="XP_028132797.2">
    <property type="nucleotide sequence ID" value="XM_028276996.2"/>
</dbReference>
<feature type="compositionally biased region" description="Polar residues" evidence="15">
    <location>
        <begin position="204"/>
        <end position="217"/>
    </location>
</feature>
<dbReference type="SUPFAM" id="SSF55856">
    <property type="entry name" value="Cytochrome b5-like heme/steroid binding domain"/>
    <property type="match status" value="2"/>
</dbReference>
<keyword evidence="7" id="KW-0492">Microsome</keyword>
<evidence type="ECO:0000256" key="15">
    <source>
        <dbReference type="SAM" id="MobiDB-lite"/>
    </source>
</evidence>
<keyword evidence="10" id="KW-0472">Membrane</keyword>
<keyword evidence="9 14" id="KW-0408">Iron</keyword>
<reference evidence="17" key="1">
    <citation type="submission" date="2025-05" db="UniProtKB">
        <authorList>
            <consortium name="EnsemblMetazoa"/>
        </authorList>
    </citation>
    <scope>IDENTIFICATION</scope>
</reference>
<evidence type="ECO:0000256" key="9">
    <source>
        <dbReference type="ARBA" id="ARBA00023004"/>
    </source>
</evidence>
<evidence type="ECO:0000259" key="16">
    <source>
        <dbReference type="PROSITE" id="PS50255"/>
    </source>
</evidence>
<evidence type="ECO:0000256" key="12">
    <source>
        <dbReference type="ARBA" id="ARBA00038168"/>
    </source>
</evidence>
<dbReference type="InterPro" id="IPR036400">
    <property type="entry name" value="Cyt_B5-like_heme/steroid_sf"/>
</dbReference>
<evidence type="ECO:0000256" key="3">
    <source>
        <dbReference type="ARBA" id="ARBA00022617"/>
    </source>
</evidence>
<name>A0ABM5IHD4_DIAVI</name>
<accession>A0ABM5IHD4</accession>
<evidence type="ECO:0000256" key="14">
    <source>
        <dbReference type="RuleBase" id="RU362121"/>
    </source>
</evidence>
<evidence type="ECO:0000256" key="13">
    <source>
        <dbReference type="ARBA" id="ARBA00039806"/>
    </source>
</evidence>
<dbReference type="GeneID" id="114328210"/>
<dbReference type="InterPro" id="IPR050668">
    <property type="entry name" value="Cytochrome_b5"/>
</dbReference>
<evidence type="ECO:0000313" key="17">
    <source>
        <dbReference type="EnsemblMetazoa" id="XP_028132797.2"/>
    </source>
</evidence>
<evidence type="ECO:0000256" key="4">
    <source>
        <dbReference type="ARBA" id="ARBA00022692"/>
    </source>
</evidence>
<comment type="similarity">
    <text evidence="12 14">Belongs to the cytochrome b5 family.</text>
</comment>
<dbReference type="Proteomes" id="UP001652700">
    <property type="component" value="Unplaced"/>
</dbReference>
<keyword evidence="3 14" id="KW-0349">Heme</keyword>
<evidence type="ECO:0000313" key="18">
    <source>
        <dbReference type="Proteomes" id="UP001652700"/>
    </source>
</evidence>
<keyword evidence="4" id="KW-0812">Transmembrane</keyword>
<dbReference type="PROSITE" id="PS00191">
    <property type="entry name" value="CYTOCHROME_B5_1"/>
    <property type="match status" value="2"/>
</dbReference>
<dbReference type="Gene3D" id="3.10.120.10">
    <property type="entry name" value="Cytochrome b5-like heme/steroid binding domain"/>
    <property type="match status" value="2"/>
</dbReference>
<keyword evidence="6" id="KW-0256">Endoplasmic reticulum</keyword>
<protein>
    <recommendedName>
        <fullName evidence="13">Cytochrome b5</fullName>
    </recommendedName>
</protein>
<evidence type="ECO:0000256" key="5">
    <source>
        <dbReference type="ARBA" id="ARBA00022723"/>
    </source>
</evidence>
<sequence>MVEMVETKYYSIDEIAKHDGSDGNRIWIIIKKNVYDVTEYITEHPGGTDVIKEWAGKDATKEFNNIGHSSDAKNKLKTLKVGEVNEEEGKSASNNNKENNQLGINAAEGSSDIKYYTLEEISKYDGKQDPRTWIIIKDMVYDVTDYLDDHPGGGDLITEWAGKDGTKDFDDFGHSSDAKKELKTLKIGEVVADQRKTKPKKVTKNNQGKKQDSNGINSADFRAHRSCISIITCGILS</sequence>
<feature type="domain" description="Cytochrome b5 heme-binding" evidence="16">
    <location>
        <begin position="7"/>
        <end position="85"/>
    </location>
</feature>
<keyword evidence="18" id="KW-1185">Reference proteome</keyword>
<evidence type="ECO:0000256" key="8">
    <source>
        <dbReference type="ARBA" id="ARBA00022982"/>
    </source>
</evidence>
<keyword evidence="5 14" id="KW-0479">Metal-binding</keyword>
<dbReference type="PANTHER" id="PTHR19359">
    <property type="entry name" value="CYTOCHROME B5"/>
    <property type="match status" value="1"/>
</dbReference>
<feature type="domain" description="Cytochrome b5 heme-binding" evidence="16">
    <location>
        <begin position="113"/>
        <end position="191"/>
    </location>
</feature>
<evidence type="ECO:0000256" key="10">
    <source>
        <dbReference type="ARBA" id="ARBA00023136"/>
    </source>
</evidence>
<dbReference type="PROSITE" id="PS50255">
    <property type="entry name" value="CYTOCHROME_B5_2"/>
    <property type="match status" value="2"/>
</dbReference>
<evidence type="ECO:0000256" key="1">
    <source>
        <dbReference type="ARBA" id="ARBA00004131"/>
    </source>
</evidence>
<proteinExistence type="inferred from homology"/>
<organism evidence="17 18">
    <name type="scientific">Diabrotica virgifera virgifera</name>
    <name type="common">western corn rootworm</name>
    <dbReference type="NCBI Taxonomy" id="50390"/>
    <lineage>
        <taxon>Eukaryota</taxon>
        <taxon>Metazoa</taxon>
        <taxon>Ecdysozoa</taxon>
        <taxon>Arthropoda</taxon>
        <taxon>Hexapoda</taxon>
        <taxon>Insecta</taxon>
        <taxon>Pterygota</taxon>
        <taxon>Neoptera</taxon>
        <taxon>Endopterygota</taxon>
        <taxon>Coleoptera</taxon>
        <taxon>Polyphaga</taxon>
        <taxon>Cucujiformia</taxon>
        <taxon>Chrysomeloidea</taxon>
        <taxon>Chrysomelidae</taxon>
        <taxon>Galerucinae</taxon>
        <taxon>Diabroticina</taxon>
        <taxon>Diabroticites</taxon>
        <taxon>Diabrotica</taxon>
    </lineage>
</organism>
<evidence type="ECO:0000256" key="11">
    <source>
        <dbReference type="ARBA" id="ARBA00037877"/>
    </source>
</evidence>
<dbReference type="PRINTS" id="PR00363">
    <property type="entry name" value="CYTOCHROMEB5"/>
</dbReference>
<dbReference type="InterPro" id="IPR001199">
    <property type="entry name" value="Cyt_B5-like_heme/steroid-bd"/>
</dbReference>
<evidence type="ECO:0000256" key="2">
    <source>
        <dbReference type="ARBA" id="ARBA00022448"/>
    </source>
</evidence>
<dbReference type="InterPro" id="IPR018506">
    <property type="entry name" value="Cyt_B5_heme-BS"/>
</dbReference>
<keyword evidence="8" id="KW-0249">Electron transport</keyword>
<feature type="region of interest" description="Disordered" evidence="15">
    <location>
        <begin position="193"/>
        <end position="217"/>
    </location>
</feature>